<protein>
    <submittedName>
        <fullName evidence="2">Aminoacyl-tRNA hydrolase</fullName>
        <ecNumber evidence="2">3.1.1.29</ecNumber>
    </submittedName>
</protein>
<proteinExistence type="predicted"/>
<dbReference type="Proteomes" id="UP000326903">
    <property type="component" value="Unassembled WGS sequence"/>
</dbReference>
<dbReference type="GO" id="GO:0043022">
    <property type="term" value="F:ribosome binding"/>
    <property type="evidence" value="ECO:0007669"/>
    <property type="project" value="TreeGrafter"/>
</dbReference>
<reference evidence="2 3" key="1">
    <citation type="submission" date="2019-09" db="EMBL/GenBank/DDBJ databases">
        <title>Draft genome sequence of Ginsengibacter sp. BR5-29.</title>
        <authorList>
            <person name="Im W.-T."/>
        </authorList>
    </citation>
    <scope>NUCLEOTIDE SEQUENCE [LARGE SCALE GENOMIC DNA]</scope>
    <source>
        <strain evidence="2 3">BR5-29</strain>
    </source>
</reference>
<evidence type="ECO:0000313" key="3">
    <source>
        <dbReference type="Proteomes" id="UP000326903"/>
    </source>
</evidence>
<dbReference type="PANTHER" id="PTHR47814">
    <property type="entry name" value="PEPTIDYL-TRNA HYDROLASE ARFB"/>
    <property type="match status" value="1"/>
</dbReference>
<sequence>MVNVLKEIAFKTARSGGKGGQNVNKVETMVEGWFHINSSAILNEEQKTLILEKLANKITGGGYLLVKSSTDRSQLGNKENVIKKINSLINKALVKRKVRKPTKPTKASKATRIKIKKGKGIIKEGRRKVKNYDE</sequence>
<dbReference type="GO" id="GO:0072344">
    <property type="term" value="P:rescue of stalled ribosome"/>
    <property type="evidence" value="ECO:0007669"/>
    <property type="project" value="TreeGrafter"/>
</dbReference>
<dbReference type="GO" id="GO:0003747">
    <property type="term" value="F:translation release factor activity"/>
    <property type="evidence" value="ECO:0007669"/>
    <property type="project" value="InterPro"/>
</dbReference>
<keyword evidence="2" id="KW-0378">Hydrolase</keyword>
<dbReference type="AlphaFoldDB" id="A0A5J5IK33"/>
<dbReference type="Pfam" id="PF00472">
    <property type="entry name" value="RF-1"/>
    <property type="match status" value="1"/>
</dbReference>
<dbReference type="RefSeq" id="WP_150413565.1">
    <property type="nucleotide sequence ID" value="NZ_VYQF01000001.1"/>
</dbReference>
<dbReference type="GO" id="GO:0004045">
    <property type="term" value="F:peptidyl-tRNA hydrolase activity"/>
    <property type="evidence" value="ECO:0007669"/>
    <property type="project" value="UniProtKB-EC"/>
</dbReference>
<dbReference type="Gene3D" id="3.30.160.20">
    <property type="match status" value="1"/>
</dbReference>
<dbReference type="EC" id="3.1.1.29" evidence="2"/>
<evidence type="ECO:0000313" key="2">
    <source>
        <dbReference type="EMBL" id="KAA9041445.1"/>
    </source>
</evidence>
<dbReference type="NCBIfam" id="NF006718">
    <property type="entry name" value="PRK09256.1"/>
    <property type="match status" value="1"/>
</dbReference>
<evidence type="ECO:0000259" key="1">
    <source>
        <dbReference type="Pfam" id="PF00472"/>
    </source>
</evidence>
<dbReference type="PANTHER" id="PTHR47814:SF1">
    <property type="entry name" value="PEPTIDYL-TRNA HYDROLASE ARFB"/>
    <property type="match status" value="1"/>
</dbReference>
<dbReference type="SUPFAM" id="SSF110916">
    <property type="entry name" value="Peptidyl-tRNA hydrolase domain-like"/>
    <property type="match status" value="1"/>
</dbReference>
<organism evidence="2 3">
    <name type="scientific">Ginsengibacter hankyongi</name>
    <dbReference type="NCBI Taxonomy" id="2607284"/>
    <lineage>
        <taxon>Bacteria</taxon>
        <taxon>Pseudomonadati</taxon>
        <taxon>Bacteroidota</taxon>
        <taxon>Chitinophagia</taxon>
        <taxon>Chitinophagales</taxon>
        <taxon>Chitinophagaceae</taxon>
        <taxon>Ginsengibacter</taxon>
    </lineage>
</organism>
<dbReference type="EMBL" id="VYQF01000001">
    <property type="protein sequence ID" value="KAA9041445.1"/>
    <property type="molecule type" value="Genomic_DNA"/>
</dbReference>
<gene>
    <name evidence="2" type="ORF">FW778_05315</name>
</gene>
<keyword evidence="3" id="KW-1185">Reference proteome</keyword>
<accession>A0A5J5IK33</accession>
<comment type="caution">
    <text evidence="2">The sequence shown here is derived from an EMBL/GenBank/DDBJ whole genome shotgun (WGS) entry which is preliminary data.</text>
</comment>
<feature type="domain" description="Prokaryotic-type class I peptide chain release factors" evidence="1">
    <location>
        <begin position="6"/>
        <end position="119"/>
    </location>
</feature>
<dbReference type="InterPro" id="IPR000352">
    <property type="entry name" value="Pep_chain_release_fac_I"/>
</dbReference>
<name>A0A5J5IK33_9BACT</name>